<evidence type="ECO:0000256" key="1">
    <source>
        <dbReference type="SAM" id="Phobius"/>
    </source>
</evidence>
<keyword evidence="1" id="KW-0812">Transmembrane</keyword>
<feature type="transmembrane region" description="Helical" evidence="1">
    <location>
        <begin position="12"/>
        <end position="31"/>
    </location>
</feature>
<dbReference type="AlphaFoldDB" id="A0A382HFP1"/>
<keyword evidence="1" id="KW-0472">Membrane</keyword>
<dbReference type="NCBIfam" id="TIGR02206">
    <property type="entry name" value="intg_mem_TP0381"/>
    <property type="match status" value="1"/>
</dbReference>
<feature type="transmembrane region" description="Helical" evidence="1">
    <location>
        <begin position="160"/>
        <end position="178"/>
    </location>
</feature>
<evidence type="ECO:0008006" key="3">
    <source>
        <dbReference type="Google" id="ProtNLM"/>
    </source>
</evidence>
<dbReference type="Pfam" id="PF14808">
    <property type="entry name" value="TMEM164"/>
    <property type="match status" value="1"/>
</dbReference>
<keyword evidence="1" id="KW-1133">Transmembrane helix</keyword>
<name>A0A382HFP1_9ZZZZ</name>
<feature type="transmembrane region" description="Helical" evidence="1">
    <location>
        <begin position="126"/>
        <end position="148"/>
    </location>
</feature>
<protein>
    <recommendedName>
        <fullName evidence="3">TIGR02206 family membrane protein</fullName>
    </recommendedName>
</protein>
<gene>
    <name evidence="2" type="ORF">METZ01_LOCUS238846</name>
</gene>
<evidence type="ECO:0000313" key="2">
    <source>
        <dbReference type="EMBL" id="SVB85992.1"/>
    </source>
</evidence>
<feature type="transmembrane region" description="Helical" evidence="1">
    <location>
        <begin position="200"/>
        <end position="222"/>
    </location>
</feature>
<reference evidence="2" key="1">
    <citation type="submission" date="2018-05" db="EMBL/GenBank/DDBJ databases">
        <authorList>
            <person name="Lanie J.A."/>
            <person name="Ng W.-L."/>
            <person name="Kazmierczak K.M."/>
            <person name="Andrzejewski T.M."/>
            <person name="Davidsen T.M."/>
            <person name="Wayne K.J."/>
            <person name="Tettelin H."/>
            <person name="Glass J.I."/>
            <person name="Rusch D."/>
            <person name="Podicherti R."/>
            <person name="Tsui H.-C.T."/>
            <person name="Winkler M.E."/>
        </authorList>
    </citation>
    <scope>NUCLEOTIDE SEQUENCE</scope>
</reference>
<sequence>MIPHETIPIFGISWWQSNIITILIIYLVLLLGKRSNQFQRIQIAKIIGGVMISRAILIHFYMVYLDKWSVQSSLPLQMCSISAILAGVVIFWKNQWLYEFLFYWGIPGAFHSLLTPEFTVGMEGFLFMEYFIAHGGIILNALFITLFLGMKPRKGSWWKIALWSHIPLGIVGFLNWILDANYMYLCEKPMVNNPFIIGEWPWYFLILEGVGLLHFFIIYLPFGLKYKKIKG</sequence>
<feature type="transmembrane region" description="Helical" evidence="1">
    <location>
        <begin position="43"/>
        <end position="62"/>
    </location>
</feature>
<feature type="transmembrane region" description="Helical" evidence="1">
    <location>
        <begin position="74"/>
        <end position="92"/>
    </location>
</feature>
<organism evidence="2">
    <name type="scientific">marine metagenome</name>
    <dbReference type="NCBI Taxonomy" id="408172"/>
    <lineage>
        <taxon>unclassified sequences</taxon>
        <taxon>metagenomes</taxon>
        <taxon>ecological metagenomes</taxon>
    </lineage>
</organism>
<feature type="transmembrane region" description="Helical" evidence="1">
    <location>
        <begin position="97"/>
        <end position="114"/>
    </location>
</feature>
<proteinExistence type="predicted"/>
<dbReference type="EMBL" id="UINC01060944">
    <property type="protein sequence ID" value="SVB85992.1"/>
    <property type="molecule type" value="Genomic_DNA"/>
</dbReference>
<dbReference type="InterPro" id="IPR011737">
    <property type="entry name" value="CHP02206_TP0381"/>
</dbReference>
<accession>A0A382HFP1</accession>